<gene>
    <name evidence="2" type="ORF">GMARGA_LOCUS18227</name>
</gene>
<dbReference type="EMBL" id="CAJVQB010014403">
    <property type="protein sequence ID" value="CAG8768156.1"/>
    <property type="molecule type" value="Genomic_DNA"/>
</dbReference>
<dbReference type="Proteomes" id="UP000789901">
    <property type="component" value="Unassembled WGS sequence"/>
</dbReference>
<name>A0ABN7VH86_GIGMA</name>
<evidence type="ECO:0000313" key="2">
    <source>
        <dbReference type="EMBL" id="CAG8768156.1"/>
    </source>
</evidence>
<sequence>MPRFNEDEVAIDYRYLTIMKNVPEPKKDEPESNEHETEFNKYEHESNEVRDYRLNQVNWIKKNIN</sequence>
<evidence type="ECO:0000256" key="1">
    <source>
        <dbReference type="SAM" id="MobiDB-lite"/>
    </source>
</evidence>
<accession>A0ABN7VH86</accession>
<proteinExistence type="predicted"/>
<keyword evidence="3" id="KW-1185">Reference proteome</keyword>
<evidence type="ECO:0000313" key="3">
    <source>
        <dbReference type="Proteomes" id="UP000789901"/>
    </source>
</evidence>
<feature type="region of interest" description="Disordered" evidence="1">
    <location>
        <begin position="23"/>
        <end position="45"/>
    </location>
</feature>
<protein>
    <submittedName>
        <fullName evidence="2">40262_t:CDS:1</fullName>
    </submittedName>
</protein>
<reference evidence="2 3" key="1">
    <citation type="submission" date="2021-06" db="EMBL/GenBank/DDBJ databases">
        <authorList>
            <person name="Kallberg Y."/>
            <person name="Tangrot J."/>
            <person name="Rosling A."/>
        </authorList>
    </citation>
    <scope>NUCLEOTIDE SEQUENCE [LARGE SCALE GENOMIC DNA]</scope>
    <source>
        <strain evidence="2 3">120-4 pot B 10/14</strain>
    </source>
</reference>
<organism evidence="2 3">
    <name type="scientific">Gigaspora margarita</name>
    <dbReference type="NCBI Taxonomy" id="4874"/>
    <lineage>
        <taxon>Eukaryota</taxon>
        <taxon>Fungi</taxon>
        <taxon>Fungi incertae sedis</taxon>
        <taxon>Mucoromycota</taxon>
        <taxon>Glomeromycotina</taxon>
        <taxon>Glomeromycetes</taxon>
        <taxon>Diversisporales</taxon>
        <taxon>Gigasporaceae</taxon>
        <taxon>Gigaspora</taxon>
    </lineage>
</organism>
<comment type="caution">
    <text evidence="2">The sequence shown here is derived from an EMBL/GenBank/DDBJ whole genome shotgun (WGS) entry which is preliminary data.</text>
</comment>